<dbReference type="AlphaFoldDB" id="A0A426Y758"/>
<evidence type="ECO:0000313" key="2">
    <source>
        <dbReference type="EMBL" id="RRT47551.1"/>
    </source>
</evidence>
<dbReference type="Proteomes" id="UP000287651">
    <property type="component" value="Unassembled WGS sequence"/>
</dbReference>
<dbReference type="EMBL" id="AMZH03014485">
    <property type="protein sequence ID" value="RRT47551.1"/>
    <property type="molecule type" value="Genomic_DNA"/>
</dbReference>
<name>A0A426Y758_ENSVE</name>
<evidence type="ECO:0000313" key="3">
    <source>
        <dbReference type="Proteomes" id="UP000287651"/>
    </source>
</evidence>
<reference evidence="2 3" key="1">
    <citation type="journal article" date="2014" name="Agronomy (Basel)">
        <title>A Draft Genome Sequence for Ensete ventricosum, the Drought-Tolerant Tree Against Hunger.</title>
        <authorList>
            <person name="Harrison J."/>
            <person name="Moore K.A."/>
            <person name="Paszkiewicz K."/>
            <person name="Jones T."/>
            <person name="Grant M."/>
            <person name="Ambacheew D."/>
            <person name="Muzemil S."/>
            <person name="Studholme D.J."/>
        </authorList>
    </citation>
    <scope>NUCLEOTIDE SEQUENCE [LARGE SCALE GENOMIC DNA]</scope>
</reference>
<accession>A0A426Y758</accession>
<feature type="region of interest" description="Disordered" evidence="1">
    <location>
        <begin position="82"/>
        <end position="103"/>
    </location>
</feature>
<evidence type="ECO:0000256" key="1">
    <source>
        <dbReference type="SAM" id="MobiDB-lite"/>
    </source>
</evidence>
<sequence length="119" mass="13354">MDFKSPFPPISNYCHSSPIVEDDPLLTLLLATHWSRLLLGPRRKFARRFAEGIGKLAGNIPGDRRKKKRRLAARMPEATGLAGRVNRPYPGVRTAEPHRSAGKPPVPGFFGYVGFWLQF</sequence>
<comment type="caution">
    <text evidence="2">The sequence shown here is derived from an EMBL/GenBank/DDBJ whole genome shotgun (WGS) entry which is preliminary data.</text>
</comment>
<organism evidence="2 3">
    <name type="scientific">Ensete ventricosum</name>
    <name type="common">Abyssinian banana</name>
    <name type="synonym">Musa ensete</name>
    <dbReference type="NCBI Taxonomy" id="4639"/>
    <lineage>
        <taxon>Eukaryota</taxon>
        <taxon>Viridiplantae</taxon>
        <taxon>Streptophyta</taxon>
        <taxon>Embryophyta</taxon>
        <taxon>Tracheophyta</taxon>
        <taxon>Spermatophyta</taxon>
        <taxon>Magnoliopsida</taxon>
        <taxon>Liliopsida</taxon>
        <taxon>Zingiberales</taxon>
        <taxon>Musaceae</taxon>
        <taxon>Ensete</taxon>
    </lineage>
</organism>
<gene>
    <name evidence="2" type="ORF">B296_00009692</name>
</gene>
<proteinExistence type="predicted"/>
<protein>
    <submittedName>
        <fullName evidence="2">Uncharacterized protein</fullName>
    </submittedName>
</protein>